<proteinExistence type="predicted"/>
<reference evidence="1 2" key="1">
    <citation type="submission" date="2017-04" db="EMBL/GenBank/DDBJ databases">
        <title>Complete genome sequences of Rhizobium genomic linages associated to common bean (phaseolus vulgaris).</title>
        <authorList>
            <person name="Santamaria R.I."/>
            <person name="Bustos P."/>
            <person name="Perez-Carrascal O."/>
            <person name="Martinez-Flores I."/>
            <person name="Juarez S."/>
            <person name="Lozano L."/>
            <person name="Miranda F."/>
            <person name="Vinuesa P."/>
            <person name="Martinez-Romero E."/>
            <person name="Cevallos M.A."/>
            <person name="Romero D."/>
            <person name="Davila G."/>
            <person name="Gonzalez V."/>
        </authorList>
    </citation>
    <scope>NUCLEOTIDE SEQUENCE [LARGE SCALE GENOMIC DNA]</scope>
    <source>
        <strain evidence="1 2">NXC12</strain>
        <plasmid evidence="2">pretnxc12d</plasmid>
    </source>
</reference>
<evidence type="ECO:0000313" key="2">
    <source>
        <dbReference type="Proteomes" id="UP000194159"/>
    </source>
</evidence>
<gene>
    <name evidence="1" type="ORF">NXC12_PD00303</name>
</gene>
<dbReference type="EMBL" id="CP020910">
    <property type="protein sequence ID" value="ARQ13397.1"/>
    <property type="molecule type" value="Genomic_DNA"/>
</dbReference>
<sequence length="71" mass="7812">MKRCHAVRAPSPTEDPRCCALSKTNTAKKVRDQRAMPTGCGGFTDYAIEMARAQYDSTQGAQMSESWAIDL</sequence>
<dbReference type="AlphaFoldDB" id="A0AAN1BN43"/>
<evidence type="ECO:0000313" key="1">
    <source>
        <dbReference type="EMBL" id="ARQ13397.1"/>
    </source>
</evidence>
<dbReference type="Proteomes" id="UP000194159">
    <property type="component" value="Plasmid pRetNXC12d"/>
</dbReference>
<accession>A0AAN1BN43</accession>
<protein>
    <submittedName>
        <fullName evidence="1">Uncharacterized protein</fullName>
    </submittedName>
</protein>
<geneLocation type="plasmid" evidence="2">
    <name>pretnxc12d</name>
</geneLocation>
<organism evidence="1 2">
    <name type="scientific">Rhizobium etli</name>
    <dbReference type="NCBI Taxonomy" id="29449"/>
    <lineage>
        <taxon>Bacteria</taxon>
        <taxon>Pseudomonadati</taxon>
        <taxon>Pseudomonadota</taxon>
        <taxon>Alphaproteobacteria</taxon>
        <taxon>Hyphomicrobiales</taxon>
        <taxon>Rhizobiaceae</taxon>
        <taxon>Rhizobium/Agrobacterium group</taxon>
        <taxon>Rhizobium</taxon>
    </lineage>
</organism>
<name>A0AAN1BN43_RHIET</name>
<keyword evidence="1" id="KW-0614">Plasmid</keyword>